<dbReference type="AlphaFoldDB" id="A0A0F9NWL4"/>
<proteinExistence type="predicted"/>
<dbReference type="PANTHER" id="PTHR38031">
    <property type="entry name" value="SULFUR CARRIER PROTEIN SLR0821-RELATED"/>
    <property type="match status" value="1"/>
</dbReference>
<protein>
    <recommendedName>
        <fullName evidence="2">Molybdopterin synthase sulfur carrier subunit</fullName>
    </recommendedName>
</protein>
<sequence length="94" mass="10389">MSVIVRIPTPLLNLTNGEKEVNTGAGQLKQIIETLEKDYPGIKERILDDEGELRRFVNVYIDEEDVRFLKGMDTKVAEGSEVSIIPAVAGGCNK</sequence>
<dbReference type="NCBIfam" id="NF041918">
    <property type="entry name" value="SAMP1"/>
    <property type="match status" value="1"/>
</dbReference>
<accession>A0A0F9NWL4</accession>
<reference evidence="1" key="1">
    <citation type="journal article" date="2015" name="Nature">
        <title>Complex archaea that bridge the gap between prokaryotes and eukaryotes.</title>
        <authorList>
            <person name="Spang A."/>
            <person name="Saw J.H."/>
            <person name="Jorgensen S.L."/>
            <person name="Zaremba-Niedzwiedzka K."/>
            <person name="Martijn J."/>
            <person name="Lind A.E."/>
            <person name="van Eijk R."/>
            <person name="Schleper C."/>
            <person name="Guy L."/>
            <person name="Ettema T.J."/>
        </authorList>
    </citation>
    <scope>NUCLEOTIDE SEQUENCE</scope>
</reference>
<dbReference type="SUPFAM" id="SSF54285">
    <property type="entry name" value="MoaD/ThiS"/>
    <property type="match status" value="1"/>
</dbReference>
<dbReference type="InterPro" id="IPR054834">
    <property type="entry name" value="SAMP1_3"/>
</dbReference>
<evidence type="ECO:0008006" key="2">
    <source>
        <dbReference type="Google" id="ProtNLM"/>
    </source>
</evidence>
<dbReference type="PANTHER" id="PTHR38031:SF1">
    <property type="entry name" value="SULFUR CARRIER PROTEIN CYSO"/>
    <property type="match status" value="1"/>
</dbReference>
<gene>
    <name evidence="1" type="ORF">LCGC14_0975560</name>
</gene>
<organism evidence="1">
    <name type="scientific">marine sediment metagenome</name>
    <dbReference type="NCBI Taxonomy" id="412755"/>
    <lineage>
        <taxon>unclassified sequences</taxon>
        <taxon>metagenomes</taxon>
        <taxon>ecological metagenomes</taxon>
    </lineage>
</organism>
<dbReference type="Pfam" id="PF02597">
    <property type="entry name" value="ThiS"/>
    <property type="match status" value="1"/>
</dbReference>
<evidence type="ECO:0000313" key="1">
    <source>
        <dbReference type="EMBL" id="KKN16482.1"/>
    </source>
</evidence>
<dbReference type="InterPro" id="IPR012675">
    <property type="entry name" value="Beta-grasp_dom_sf"/>
</dbReference>
<dbReference type="InterPro" id="IPR052045">
    <property type="entry name" value="Sulfur_Carrier/Prot_Modifier"/>
</dbReference>
<dbReference type="Gene3D" id="3.10.20.30">
    <property type="match status" value="1"/>
</dbReference>
<name>A0A0F9NWL4_9ZZZZ</name>
<dbReference type="InterPro" id="IPR016155">
    <property type="entry name" value="Mopterin_synth/thiamin_S_b"/>
</dbReference>
<comment type="caution">
    <text evidence="1">The sequence shown here is derived from an EMBL/GenBank/DDBJ whole genome shotgun (WGS) entry which is preliminary data.</text>
</comment>
<dbReference type="EMBL" id="LAZR01003611">
    <property type="protein sequence ID" value="KKN16482.1"/>
    <property type="molecule type" value="Genomic_DNA"/>
</dbReference>
<dbReference type="InterPro" id="IPR003749">
    <property type="entry name" value="ThiS/MoaD-like"/>
</dbReference>